<evidence type="ECO:0000256" key="1">
    <source>
        <dbReference type="SAM" id="Phobius"/>
    </source>
</evidence>
<dbReference type="RefSeq" id="WP_059280033.1">
    <property type="nucleotide sequence ID" value="NZ_CP019969.1"/>
</dbReference>
<keyword evidence="1" id="KW-1133">Transmembrane helix</keyword>
<sequence length="90" mass="10020">MWLLLGILIGIIALGIIWWARKSNTSLQWYDWVIGFAGLAMLLFTVQNYFASVAEGESKAASMFLLVAGLPALILLAVVWQLVIRRVKKA</sequence>
<protein>
    <submittedName>
        <fullName evidence="2">Putative anchoring protein KB1rdhB24</fullName>
    </submittedName>
</protein>
<keyword evidence="1" id="KW-0472">Membrane</keyword>
<evidence type="ECO:0000313" key="2">
    <source>
        <dbReference type="EMBL" id="AIZ97104.1"/>
    </source>
</evidence>
<gene>
    <name evidence="2" type="primary">rdhB24</name>
</gene>
<name>A0A0A7NV44_9CHLR</name>
<keyword evidence="1" id="KW-0812">Transmembrane</keyword>
<dbReference type="EMBL" id="KP085023">
    <property type="protein sequence ID" value="AIZ97104.1"/>
    <property type="molecule type" value="Genomic_DNA"/>
</dbReference>
<feature type="transmembrane region" description="Helical" evidence="1">
    <location>
        <begin position="32"/>
        <end position="51"/>
    </location>
</feature>
<organism evidence="2">
    <name type="scientific">Dehalococcoides mccartyi</name>
    <dbReference type="NCBI Taxonomy" id="61435"/>
    <lineage>
        <taxon>Bacteria</taxon>
        <taxon>Bacillati</taxon>
        <taxon>Chloroflexota</taxon>
        <taxon>Dehalococcoidia</taxon>
        <taxon>Dehalococcoidales</taxon>
        <taxon>Dehalococcoidaceae</taxon>
        <taxon>Dehalococcoides</taxon>
    </lineage>
</organism>
<reference evidence="2" key="1">
    <citation type="submission" date="2014-10" db="EMBL/GenBank/DDBJ databases">
        <title>Reductive dehalogenase homologous genes as biomarkers for distinguishing populations of Dehalococcoides in mixed dechlorinating cultures and in groundwater.</title>
        <authorList>
            <person name="Perez-De-Mora A."/>
            <person name="Zila A."/>
            <person name="Mcmaster M.L."/>
            <person name="Liang X."/>
            <person name="Dworatzek S."/>
            <person name="Edwards E.A."/>
        </authorList>
    </citation>
    <scope>NUCLEOTIDE SEQUENCE</scope>
</reference>
<proteinExistence type="predicted"/>
<feature type="transmembrane region" description="Helical" evidence="1">
    <location>
        <begin position="63"/>
        <end position="84"/>
    </location>
</feature>
<accession>A0A0A7NV44</accession>
<dbReference type="AlphaFoldDB" id="A0A0A7NV44"/>